<dbReference type="InterPro" id="IPR000792">
    <property type="entry name" value="Tscrpt_reg_LuxR_C"/>
</dbReference>
<evidence type="ECO:0000313" key="3">
    <source>
        <dbReference type="Proteomes" id="UP000653644"/>
    </source>
</evidence>
<comment type="caution">
    <text evidence="2">The sequence shown here is derived from an EMBL/GenBank/DDBJ whole genome shotgun (WGS) entry which is preliminary data.</text>
</comment>
<dbReference type="SUPFAM" id="SSF46894">
    <property type="entry name" value="C-terminal effector domain of the bipartite response regulators"/>
    <property type="match status" value="1"/>
</dbReference>
<dbReference type="Proteomes" id="UP000653644">
    <property type="component" value="Unassembled WGS sequence"/>
</dbReference>
<feature type="domain" description="HTH luxR-type" evidence="1">
    <location>
        <begin position="275"/>
        <end position="334"/>
    </location>
</feature>
<reference evidence="3" key="1">
    <citation type="journal article" date="2019" name="Int. J. Syst. Evol. Microbiol.">
        <title>The Global Catalogue of Microorganisms (GCM) 10K type strain sequencing project: providing services to taxonomists for standard genome sequencing and annotation.</title>
        <authorList>
            <consortium name="The Broad Institute Genomics Platform"/>
            <consortium name="The Broad Institute Genome Sequencing Center for Infectious Disease"/>
            <person name="Wu L."/>
            <person name="Ma J."/>
        </authorList>
    </citation>
    <scope>NUCLEOTIDE SEQUENCE [LARGE SCALE GENOMIC DNA]</scope>
    <source>
        <strain evidence="3">JCM 4733</strain>
    </source>
</reference>
<dbReference type="InterPro" id="IPR036388">
    <property type="entry name" value="WH-like_DNA-bd_sf"/>
</dbReference>
<sequence length="338" mass="37086">MAGAEQGYSELRVISTLDDTSWVVYRWVLDRGRAEIDAIPEQLGLSLPRFNECLERLLRLRLLHTDGKGRVVAGRPDAVAANIVGPLEKQIVEFRDEADRLNDDFRRLMSMYQQHRKRRMGRGSDTIGVIPEGVGINLLMSEIAEGSVREVLLMHSGTDGFGGLLDQLLAETASLSRRGVRVRAVCAAEVLDDDWAMRHGASTAARAGALVRVVPQVAGPLILLDEHAAFIPATGDRAGSAVVVRQTTVLDMLRGAFEQHWSEAVPLTEQAEPDVEALTGDEVKCRILHLLVQGAHDGVIARRLGISVRTCRRHIAELVEQVGAESRLQAGFLMADRD</sequence>
<accession>A0ABQ3CPR1</accession>
<protein>
    <submittedName>
        <fullName evidence="2">LuxR family transcriptional regulator</fullName>
    </submittedName>
</protein>
<evidence type="ECO:0000259" key="1">
    <source>
        <dbReference type="SMART" id="SM00421"/>
    </source>
</evidence>
<dbReference type="RefSeq" id="WP_229917261.1">
    <property type="nucleotide sequence ID" value="NZ_BMVN01000014.1"/>
</dbReference>
<dbReference type="Gene3D" id="1.10.10.10">
    <property type="entry name" value="Winged helix-like DNA-binding domain superfamily/Winged helix DNA-binding domain"/>
    <property type="match status" value="1"/>
</dbReference>
<gene>
    <name evidence="2" type="ORF">GCM10010345_43360</name>
</gene>
<evidence type="ECO:0000313" key="2">
    <source>
        <dbReference type="EMBL" id="GHA34115.1"/>
    </source>
</evidence>
<dbReference type="EMBL" id="BMVN01000014">
    <property type="protein sequence ID" value="GHA34115.1"/>
    <property type="molecule type" value="Genomic_DNA"/>
</dbReference>
<dbReference type="SMART" id="SM00421">
    <property type="entry name" value="HTH_LUXR"/>
    <property type="match status" value="1"/>
</dbReference>
<dbReference type="PANTHER" id="PTHR34293">
    <property type="entry name" value="HTH-TYPE TRANSCRIPTIONAL REGULATOR TRMBL2"/>
    <property type="match status" value="1"/>
</dbReference>
<dbReference type="InterPro" id="IPR051797">
    <property type="entry name" value="TrmB-like"/>
</dbReference>
<keyword evidence="3" id="KW-1185">Reference proteome</keyword>
<proteinExistence type="predicted"/>
<dbReference type="InterPro" id="IPR016032">
    <property type="entry name" value="Sig_transdc_resp-reg_C-effctor"/>
</dbReference>
<organism evidence="2 3">
    <name type="scientific">Streptomyces canarius</name>
    <dbReference type="NCBI Taxonomy" id="285453"/>
    <lineage>
        <taxon>Bacteria</taxon>
        <taxon>Bacillati</taxon>
        <taxon>Actinomycetota</taxon>
        <taxon>Actinomycetes</taxon>
        <taxon>Kitasatosporales</taxon>
        <taxon>Streptomycetaceae</taxon>
        <taxon>Streptomyces</taxon>
    </lineage>
</organism>
<dbReference type="PANTHER" id="PTHR34293:SF1">
    <property type="entry name" value="HTH-TYPE TRANSCRIPTIONAL REGULATOR TRMBL2"/>
    <property type="match status" value="1"/>
</dbReference>
<dbReference type="Pfam" id="PF00196">
    <property type="entry name" value="GerE"/>
    <property type="match status" value="1"/>
</dbReference>
<name>A0ABQ3CPR1_9ACTN</name>